<dbReference type="GO" id="GO:0000719">
    <property type="term" value="P:photoreactive repair"/>
    <property type="evidence" value="ECO:0007669"/>
    <property type="project" value="UniProtKB-ARBA"/>
</dbReference>
<protein>
    <recommendedName>
        <fullName evidence="3">Deoxyribodipyrimidine photo-lyase</fullName>
        <ecNumber evidence="2">4.1.99.3</ecNumber>
    </recommendedName>
</protein>
<sequence>MKTVVMWFRKDLRIEDNQALNQALLNLRPDEELLCLFQLNPQQFKPNSLNHDHFFTALEHFRVSLGQAGVTLHFLVGSPVSSFEQLKASYPEWHKIYFNQDERGFGRQRDEEAVTYFNAEGIQVNAYADGHLHQPQEVQTKTGTAYKKFTPYYNQWLKLPKPLYRKVPLRQSGVRFVENQTNFQAGKSVFQELLSKREHDFNKLVGEEEAEKKLNDFVLNKMANYGKDRDIPSLAGTSQLSPYLRTGELSIRKVWLAATSMEESEGQTIFLKELAWRDFYHMIYYFNPNQKDQELQAAYRSLPWKQEDDLFEQWKAGKTGYPIIDAGMRQLNQTGWMHNRLRMIVASFLTKDLLIDWRLGEKYFAEKLIDYDPASNIGGWQWAASTGTDAVPYFRIFNPTTQSRKFDKNGEYIRRYVPELVEVPANLIHEPALMTSAQQKQYQCLIGQDYPGPIVDHQVARKLAIELFKQTY</sequence>
<feature type="binding site" evidence="8">
    <location>
        <begin position="237"/>
        <end position="241"/>
    </location>
    <ligand>
        <name>FAD</name>
        <dbReference type="ChEBI" id="CHEBI:57692"/>
    </ligand>
</feature>
<dbReference type="InterPro" id="IPR002081">
    <property type="entry name" value="Cryptochrome/DNA_photolyase_1"/>
</dbReference>
<keyword evidence="13" id="KW-1185">Reference proteome</keyword>
<evidence type="ECO:0000256" key="8">
    <source>
        <dbReference type="PIRSR" id="PIRSR602081-1"/>
    </source>
</evidence>
<dbReference type="AlphaFoldDB" id="A0A429ZPU8"/>
<dbReference type="SUPFAM" id="SSF52425">
    <property type="entry name" value="Cryptochrome/photolyase, N-terminal domain"/>
    <property type="match status" value="1"/>
</dbReference>
<organism evidence="12 13">
    <name type="scientific">Vagococcus salmoninarum</name>
    <dbReference type="NCBI Taxonomy" id="2739"/>
    <lineage>
        <taxon>Bacteria</taxon>
        <taxon>Bacillati</taxon>
        <taxon>Bacillota</taxon>
        <taxon>Bacilli</taxon>
        <taxon>Lactobacillales</taxon>
        <taxon>Enterococcaceae</taxon>
        <taxon>Vagococcus</taxon>
    </lineage>
</organism>
<comment type="cofactor">
    <cofactor evidence="8">
        <name>FAD</name>
        <dbReference type="ChEBI" id="CHEBI:57692"/>
    </cofactor>
    <text evidence="8">Binds 1 FAD per subunit.</text>
</comment>
<comment type="cofactor">
    <cofactor evidence="1">
        <name>(6R)-5,10-methylene-5,6,7,8-tetrahydrofolate</name>
        <dbReference type="ChEBI" id="CHEBI:15636"/>
    </cofactor>
</comment>
<dbReference type="Gene3D" id="1.25.40.80">
    <property type="match status" value="1"/>
</dbReference>
<dbReference type="EC" id="4.1.99.3" evidence="2"/>
<evidence type="ECO:0000259" key="11">
    <source>
        <dbReference type="PROSITE" id="PS51645"/>
    </source>
</evidence>
<dbReference type="PROSITE" id="PS00691">
    <property type="entry name" value="DNA_PHOTOLYASES_1_2"/>
    <property type="match status" value="1"/>
</dbReference>
<feature type="site" description="Electron transfer via tryptophanyl radical" evidence="9">
    <location>
        <position position="304"/>
    </location>
</feature>
<evidence type="ECO:0000256" key="4">
    <source>
        <dbReference type="ARBA" id="ARBA00022630"/>
    </source>
</evidence>
<reference evidence="12 13" key="1">
    <citation type="submission" date="2017-05" db="EMBL/GenBank/DDBJ databases">
        <title>Vagococcus spp. assemblies.</title>
        <authorList>
            <person name="Gulvik C.A."/>
        </authorList>
    </citation>
    <scope>NUCLEOTIDE SEQUENCE [LARGE SCALE GENOMIC DNA]</scope>
    <source>
        <strain evidence="12 13">NCFB 2777</strain>
    </source>
</reference>
<evidence type="ECO:0000256" key="10">
    <source>
        <dbReference type="RuleBase" id="RU004182"/>
    </source>
</evidence>
<dbReference type="InterPro" id="IPR036155">
    <property type="entry name" value="Crypto/Photolyase_N_sf"/>
</dbReference>
<feature type="binding site" evidence="8">
    <location>
        <position position="225"/>
    </location>
    <ligand>
        <name>FAD</name>
        <dbReference type="ChEBI" id="CHEBI:57692"/>
    </ligand>
</feature>
<keyword evidence="6 10" id="KW-0157">Chromophore</keyword>
<accession>A0A429ZPU8</accession>
<evidence type="ECO:0000313" key="13">
    <source>
        <dbReference type="Proteomes" id="UP000287239"/>
    </source>
</evidence>
<feature type="binding site" evidence="8">
    <location>
        <position position="270"/>
    </location>
    <ligand>
        <name>FAD</name>
        <dbReference type="ChEBI" id="CHEBI:57692"/>
    </ligand>
</feature>
<dbReference type="PROSITE" id="PS51645">
    <property type="entry name" value="PHR_CRY_ALPHA_BETA"/>
    <property type="match status" value="1"/>
</dbReference>
<evidence type="ECO:0000256" key="6">
    <source>
        <dbReference type="ARBA" id="ARBA00022991"/>
    </source>
</evidence>
<dbReference type="GO" id="GO:0003677">
    <property type="term" value="F:DNA binding"/>
    <property type="evidence" value="ECO:0007669"/>
    <property type="project" value="TreeGrafter"/>
</dbReference>
<keyword evidence="5 8" id="KW-0274">FAD</keyword>
<dbReference type="Pfam" id="PF00875">
    <property type="entry name" value="DNA_photolyase"/>
    <property type="match status" value="1"/>
</dbReference>
<dbReference type="InterPro" id="IPR036134">
    <property type="entry name" value="Crypto/Photolyase_FAD-like_sf"/>
</dbReference>
<dbReference type="OrthoDB" id="9772484at2"/>
<feature type="binding site" evidence="8">
    <location>
        <begin position="370"/>
        <end position="372"/>
    </location>
    <ligand>
        <name>FAD</name>
        <dbReference type="ChEBI" id="CHEBI:57692"/>
    </ligand>
</feature>
<evidence type="ECO:0000256" key="1">
    <source>
        <dbReference type="ARBA" id="ARBA00001932"/>
    </source>
</evidence>
<dbReference type="GO" id="GO:0003904">
    <property type="term" value="F:deoxyribodipyrimidine photo-lyase activity"/>
    <property type="evidence" value="ECO:0007669"/>
    <property type="project" value="UniProtKB-EC"/>
</dbReference>
<dbReference type="GeneID" id="98568107"/>
<dbReference type="Pfam" id="PF03441">
    <property type="entry name" value="FAD_binding_7"/>
    <property type="match status" value="1"/>
</dbReference>
<evidence type="ECO:0000256" key="9">
    <source>
        <dbReference type="PIRSR" id="PIRSR602081-2"/>
    </source>
</evidence>
<dbReference type="InterPro" id="IPR006050">
    <property type="entry name" value="DNA_photolyase_N"/>
</dbReference>
<dbReference type="GO" id="GO:0009416">
    <property type="term" value="P:response to light stimulus"/>
    <property type="evidence" value="ECO:0007669"/>
    <property type="project" value="TreeGrafter"/>
</dbReference>
<feature type="domain" description="Photolyase/cryptochrome alpha/beta" evidence="11">
    <location>
        <begin position="2"/>
        <end position="132"/>
    </location>
</feature>
<feature type="site" description="Electron transfer via tryptophanyl radical" evidence="9">
    <location>
        <position position="357"/>
    </location>
</feature>
<dbReference type="InterPro" id="IPR014729">
    <property type="entry name" value="Rossmann-like_a/b/a_fold"/>
</dbReference>
<dbReference type="EMBL" id="NGJU01000009">
    <property type="protein sequence ID" value="RST95705.1"/>
    <property type="molecule type" value="Genomic_DNA"/>
</dbReference>
<dbReference type="Gene3D" id="1.10.579.10">
    <property type="entry name" value="DNA Cyclobutane Dipyrimidine Photolyase, subunit A, domain 3"/>
    <property type="match status" value="1"/>
</dbReference>
<dbReference type="PROSITE" id="PS00394">
    <property type="entry name" value="DNA_PHOTOLYASES_1_1"/>
    <property type="match status" value="1"/>
</dbReference>
<dbReference type="PANTHER" id="PTHR11455">
    <property type="entry name" value="CRYPTOCHROME"/>
    <property type="match status" value="1"/>
</dbReference>
<evidence type="ECO:0000256" key="7">
    <source>
        <dbReference type="ARBA" id="ARBA00033999"/>
    </source>
</evidence>
<evidence type="ECO:0000256" key="2">
    <source>
        <dbReference type="ARBA" id="ARBA00013149"/>
    </source>
</evidence>
<evidence type="ECO:0000313" key="12">
    <source>
        <dbReference type="EMBL" id="RST95705.1"/>
    </source>
</evidence>
<evidence type="ECO:0000256" key="3">
    <source>
        <dbReference type="ARBA" id="ARBA00014046"/>
    </source>
</evidence>
<dbReference type="Proteomes" id="UP000287239">
    <property type="component" value="Unassembled WGS sequence"/>
</dbReference>
<dbReference type="PANTHER" id="PTHR11455:SF9">
    <property type="entry name" value="CRYPTOCHROME CIRCADIAN CLOCK 5 ISOFORM X1"/>
    <property type="match status" value="1"/>
</dbReference>
<comment type="similarity">
    <text evidence="10">Belongs to the DNA photolyase family.</text>
</comment>
<feature type="binding site" evidence="8">
    <location>
        <begin position="273"/>
        <end position="280"/>
    </location>
    <ligand>
        <name>FAD</name>
        <dbReference type="ChEBI" id="CHEBI:57692"/>
    </ligand>
</feature>
<comment type="caution">
    <text evidence="12">The sequence shown here is derived from an EMBL/GenBank/DDBJ whole genome shotgun (WGS) entry which is preliminary data.</text>
</comment>
<proteinExistence type="inferred from homology"/>
<dbReference type="SUPFAM" id="SSF48173">
    <property type="entry name" value="Cryptochrome/photolyase FAD-binding domain"/>
    <property type="match status" value="1"/>
</dbReference>
<dbReference type="GO" id="GO:0071949">
    <property type="term" value="F:FAD binding"/>
    <property type="evidence" value="ECO:0007669"/>
    <property type="project" value="TreeGrafter"/>
</dbReference>
<keyword evidence="4 8" id="KW-0285">Flavoprotein</keyword>
<dbReference type="InterPro" id="IPR018394">
    <property type="entry name" value="DNA_photolyase_1_CS_C"/>
</dbReference>
<gene>
    <name evidence="12" type="ORF">CBF35_06970</name>
</gene>
<dbReference type="PRINTS" id="PR00147">
    <property type="entry name" value="DNAPHOTLYASE"/>
</dbReference>
<dbReference type="RefSeq" id="WP_126779491.1">
    <property type="nucleotide sequence ID" value="NZ_NGJU01000009.1"/>
</dbReference>
<keyword evidence="12" id="KW-0456">Lyase</keyword>
<dbReference type="Gene3D" id="3.40.50.620">
    <property type="entry name" value="HUPs"/>
    <property type="match status" value="1"/>
</dbReference>
<name>A0A429ZPU8_9ENTE</name>
<dbReference type="InterPro" id="IPR005101">
    <property type="entry name" value="Cryptochr/Photolyase_FAD-bd"/>
</dbReference>
<evidence type="ECO:0000256" key="5">
    <source>
        <dbReference type="ARBA" id="ARBA00022827"/>
    </source>
</evidence>
<feature type="site" description="Electron transfer via tryptophanyl radical" evidence="9">
    <location>
        <position position="380"/>
    </location>
</feature>
<comment type="catalytic activity">
    <reaction evidence="7">
        <text>cyclobutadipyrimidine (in DNA) = 2 pyrimidine residues (in DNA).</text>
        <dbReference type="EC" id="4.1.99.3"/>
    </reaction>
</comment>
<dbReference type="FunFam" id="1.10.579.10:FF:000003">
    <property type="entry name" value="Deoxyribodipyrimidine photo-lyase"/>
    <property type="match status" value="1"/>
</dbReference>